<dbReference type="EMBL" id="JAEEGB010000001">
    <property type="protein sequence ID" value="MBI6871224.1"/>
    <property type="molecule type" value="Genomic_DNA"/>
</dbReference>
<dbReference type="NCBIfam" id="TIGR01893">
    <property type="entry name" value="aa-his-dipept"/>
    <property type="match status" value="1"/>
</dbReference>
<keyword evidence="4" id="KW-0479">Metal-binding</keyword>
<comment type="cofactor">
    <cofactor evidence="1">
        <name>Co(2+)</name>
        <dbReference type="ChEBI" id="CHEBI:48828"/>
    </cofactor>
</comment>
<dbReference type="EC" id="3.4.13.18" evidence="10"/>
<dbReference type="GO" id="GO:0006508">
    <property type="term" value="P:proteolysis"/>
    <property type="evidence" value="ECO:0007669"/>
    <property type="project" value="UniProtKB-KW"/>
</dbReference>
<dbReference type="CDD" id="cd03890">
    <property type="entry name" value="M20_pepD"/>
    <property type="match status" value="1"/>
</dbReference>
<evidence type="ECO:0000256" key="5">
    <source>
        <dbReference type="ARBA" id="ARBA00022801"/>
    </source>
</evidence>
<protein>
    <recommendedName>
        <fullName evidence="13">Cytosol non-specific dipeptidase</fullName>
        <ecNumber evidence="10">3.4.13.18</ecNumber>
    </recommendedName>
    <alternativeName>
        <fullName evidence="16">Aminoacyl-histidine dipeptidase</fullName>
    </alternativeName>
    <alternativeName>
        <fullName evidence="15">Beta-alanyl-histidine dipeptidase</fullName>
    </alternativeName>
    <alternativeName>
        <fullName evidence="14">Carnosinase</fullName>
    </alternativeName>
    <alternativeName>
        <fullName evidence="11">Peptidase D</fullName>
    </alternativeName>
    <alternativeName>
        <fullName evidence="17">Xaa-His dipeptidase</fullName>
    </alternativeName>
</protein>
<evidence type="ECO:0000256" key="9">
    <source>
        <dbReference type="ARBA" id="ARBA00036421"/>
    </source>
</evidence>
<keyword evidence="7" id="KW-0482">Metalloprotease</keyword>
<evidence type="ECO:0000256" key="17">
    <source>
        <dbReference type="ARBA" id="ARBA00078074"/>
    </source>
</evidence>
<dbReference type="InterPro" id="IPR011650">
    <property type="entry name" value="Peptidase_M20_dimer"/>
</dbReference>
<keyword evidence="20" id="KW-1185">Reference proteome</keyword>
<dbReference type="FunFam" id="3.40.630.10:FF:000072">
    <property type="entry name" value="Aminoacyl-histidine dipeptidase"/>
    <property type="match status" value="1"/>
</dbReference>
<organism evidence="19 20">
    <name type="scientific">Clostridium aciditolerans</name>
    <dbReference type="NCBI Taxonomy" id="339861"/>
    <lineage>
        <taxon>Bacteria</taxon>
        <taxon>Bacillati</taxon>
        <taxon>Bacillota</taxon>
        <taxon>Clostridia</taxon>
        <taxon>Eubacteriales</taxon>
        <taxon>Clostridiaceae</taxon>
        <taxon>Clostridium</taxon>
    </lineage>
</organism>
<evidence type="ECO:0000256" key="4">
    <source>
        <dbReference type="ARBA" id="ARBA00022723"/>
    </source>
</evidence>
<evidence type="ECO:0000256" key="15">
    <source>
        <dbReference type="ARBA" id="ARBA00076004"/>
    </source>
</evidence>
<evidence type="ECO:0000256" key="16">
    <source>
        <dbReference type="ARBA" id="ARBA00077688"/>
    </source>
</evidence>
<evidence type="ECO:0000256" key="7">
    <source>
        <dbReference type="ARBA" id="ARBA00023049"/>
    </source>
</evidence>
<dbReference type="InterPro" id="IPR001160">
    <property type="entry name" value="Peptidase_M20C"/>
</dbReference>
<gene>
    <name evidence="19" type="ORF">I6U51_00705</name>
</gene>
<evidence type="ECO:0000313" key="19">
    <source>
        <dbReference type="EMBL" id="MBI6871224.1"/>
    </source>
</evidence>
<comment type="caution">
    <text evidence="19">The sequence shown here is derived from an EMBL/GenBank/DDBJ whole genome shotgun (WGS) entry which is preliminary data.</text>
</comment>
<keyword evidence="6" id="KW-0862">Zinc</keyword>
<reference evidence="19" key="1">
    <citation type="submission" date="2020-12" db="EMBL/GenBank/DDBJ databases">
        <title>Clostridium thailandense sp. nov., a novel acetogenic bacterium isolated from peat land soil in Thailand.</title>
        <authorList>
            <person name="Chaikitkaew S."/>
            <person name="Birkeland N.K."/>
        </authorList>
    </citation>
    <scope>NUCLEOTIDE SEQUENCE</scope>
    <source>
        <strain evidence="19">DSM 17425</strain>
    </source>
</reference>
<proteinExistence type="inferred from homology"/>
<keyword evidence="5" id="KW-0378">Hydrolase</keyword>
<dbReference type="PANTHER" id="PTHR43501">
    <property type="entry name" value="CYTOSOL NON-SPECIFIC DIPEPTIDASE"/>
    <property type="match status" value="1"/>
</dbReference>
<sequence>MTKGVLKNLQPVEVFRYFEELSEIPRGSGNEKEVSDYLVAFAKEHNLEVIQDKALNVIIKKKATPGYENSPAIVIQGHMDMVCEKNVATKHDFTKDPLQLRIVDDMVYATGTTLGADNGIAIAMGLAVLASNEIAHPAVELVCTTEEETGMGGATELDSKNIDARILINIDSEEEGTFLVSCAGGLTAKTIIPVTLEDADKNLSTYTVRIRGLKGGHSGMEIDKGRANSNKLMGRILMELSSLVDFRVASINGGSKHNAIPREMDTIILIKAEDKAKVQEKLVELEGTFKNEFRTPDPDVKIEFEEMTPGVARVFSAQSQNNVINYLYLVQDGINSMSMDIKGLVESSLNLGVVTTRENEVEFISAVRSSVRSLKMEVFNRIAALAKLVGGEVSTESNYPEWAYNPDSKIRTIFEDTYRKINGKDAKIDAIHAGLECGLFGEKFNGEMDMISFGPNLYDVHTPDEHMSISSVQRSWEFLLEALKAIK</sequence>
<evidence type="ECO:0000256" key="8">
    <source>
        <dbReference type="ARBA" id="ARBA00023285"/>
    </source>
</evidence>
<dbReference type="GO" id="GO:0046872">
    <property type="term" value="F:metal ion binding"/>
    <property type="evidence" value="ECO:0007669"/>
    <property type="project" value="UniProtKB-KW"/>
</dbReference>
<dbReference type="Pfam" id="PF07687">
    <property type="entry name" value="M20_dimer"/>
    <property type="match status" value="1"/>
</dbReference>
<dbReference type="Proteomes" id="UP000622687">
    <property type="component" value="Unassembled WGS sequence"/>
</dbReference>
<evidence type="ECO:0000256" key="11">
    <source>
        <dbReference type="ARBA" id="ARBA00044252"/>
    </source>
</evidence>
<evidence type="ECO:0000256" key="12">
    <source>
        <dbReference type="ARBA" id="ARBA00061423"/>
    </source>
</evidence>
<dbReference type="RefSeq" id="WP_211140681.1">
    <property type="nucleotide sequence ID" value="NZ_JAEEGB010000001.1"/>
</dbReference>
<dbReference type="PRINTS" id="PR00934">
    <property type="entry name" value="XHISDIPTASE"/>
</dbReference>
<evidence type="ECO:0000256" key="13">
    <source>
        <dbReference type="ARBA" id="ARBA00071271"/>
    </source>
</evidence>
<dbReference type="GO" id="GO:0005829">
    <property type="term" value="C:cytosol"/>
    <property type="evidence" value="ECO:0007669"/>
    <property type="project" value="TreeGrafter"/>
</dbReference>
<evidence type="ECO:0000256" key="10">
    <source>
        <dbReference type="ARBA" id="ARBA00038976"/>
    </source>
</evidence>
<comment type="similarity">
    <text evidence="12">Belongs to the peptidase M20C family.</text>
</comment>
<evidence type="ECO:0000256" key="6">
    <source>
        <dbReference type="ARBA" id="ARBA00022833"/>
    </source>
</evidence>
<dbReference type="SUPFAM" id="SSF53187">
    <property type="entry name" value="Zn-dependent exopeptidases"/>
    <property type="match status" value="1"/>
</dbReference>
<dbReference type="PANTHER" id="PTHR43501:SF1">
    <property type="entry name" value="CYTOSOL NON-SPECIFIC DIPEPTIDASE"/>
    <property type="match status" value="1"/>
</dbReference>
<evidence type="ECO:0000256" key="2">
    <source>
        <dbReference type="ARBA" id="ARBA00001947"/>
    </source>
</evidence>
<evidence type="ECO:0000256" key="3">
    <source>
        <dbReference type="ARBA" id="ARBA00022670"/>
    </source>
</evidence>
<keyword evidence="8" id="KW-0170">Cobalt</keyword>
<comment type="catalytic activity">
    <reaction evidence="9">
        <text>Hydrolysis of dipeptides, preferentially hydrophobic dipeptides including prolyl amino acids.</text>
        <dbReference type="EC" id="3.4.13.18"/>
    </reaction>
</comment>
<dbReference type="AlphaFoldDB" id="A0A934HTM8"/>
<feature type="domain" description="Peptidase M20 dimerisation" evidence="18">
    <location>
        <begin position="210"/>
        <end position="292"/>
    </location>
</feature>
<dbReference type="Gene3D" id="3.40.630.10">
    <property type="entry name" value="Zn peptidases"/>
    <property type="match status" value="2"/>
</dbReference>
<evidence type="ECO:0000259" key="18">
    <source>
        <dbReference type="Pfam" id="PF07687"/>
    </source>
</evidence>
<dbReference type="FunFam" id="3.40.630.10:FF:000015">
    <property type="entry name" value="Aminoacyl-histidine dipeptidase PepD"/>
    <property type="match status" value="1"/>
</dbReference>
<keyword evidence="3" id="KW-0645">Protease</keyword>
<dbReference type="InterPro" id="IPR002933">
    <property type="entry name" value="Peptidase_M20"/>
</dbReference>
<accession>A0A934HTM8</accession>
<evidence type="ECO:0000256" key="14">
    <source>
        <dbReference type="ARBA" id="ARBA00075285"/>
    </source>
</evidence>
<dbReference type="GO" id="GO:0070573">
    <property type="term" value="F:metallodipeptidase activity"/>
    <property type="evidence" value="ECO:0007669"/>
    <property type="project" value="TreeGrafter"/>
</dbReference>
<evidence type="ECO:0000256" key="1">
    <source>
        <dbReference type="ARBA" id="ARBA00001941"/>
    </source>
</evidence>
<evidence type="ECO:0000313" key="20">
    <source>
        <dbReference type="Proteomes" id="UP000622687"/>
    </source>
</evidence>
<dbReference type="Pfam" id="PF01546">
    <property type="entry name" value="Peptidase_M20"/>
    <property type="match status" value="1"/>
</dbReference>
<comment type="cofactor">
    <cofactor evidence="2">
        <name>Zn(2+)</name>
        <dbReference type="ChEBI" id="CHEBI:29105"/>
    </cofactor>
</comment>
<dbReference type="PIRSF" id="PIRSF016599">
    <property type="entry name" value="Xaa-His_dipept"/>
    <property type="match status" value="1"/>
</dbReference>
<name>A0A934HTM8_9CLOT</name>